<proteinExistence type="predicted"/>
<dbReference type="AlphaFoldDB" id="A0A933WA33"/>
<gene>
    <name evidence="2" type="ORF">HZA61_14045</name>
</gene>
<feature type="chain" id="PRO_5037366038" evidence="1">
    <location>
        <begin position="26"/>
        <end position="255"/>
    </location>
</feature>
<dbReference type="EMBL" id="JACRIW010000100">
    <property type="protein sequence ID" value="MBI5170606.1"/>
    <property type="molecule type" value="Genomic_DNA"/>
</dbReference>
<name>A0A933WA33_UNCEI</name>
<evidence type="ECO:0000256" key="1">
    <source>
        <dbReference type="SAM" id="SignalP"/>
    </source>
</evidence>
<protein>
    <submittedName>
        <fullName evidence="2">DUF4114 domain-containing protein</fullName>
    </submittedName>
</protein>
<feature type="signal peptide" evidence="1">
    <location>
        <begin position="1"/>
        <end position="25"/>
    </location>
</feature>
<accession>A0A933WA33</accession>
<reference evidence="2" key="1">
    <citation type="submission" date="2020-07" db="EMBL/GenBank/DDBJ databases">
        <title>Huge and variable diversity of episymbiotic CPR bacteria and DPANN archaea in groundwater ecosystems.</title>
        <authorList>
            <person name="He C.Y."/>
            <person name="Keren R."/>
            <person name="Whittaker M."/>
            <person name="Farag I.F."/>
            <person name="Doudna J."/>
            <person name="Cate J.H.D."/>
            <person name="Banfield J.F."/>
        </authorList>
    </citation>
    <scope>NUCLEOTIDE SEQUENCE</scope>
    <source>
        <strain evidence="2">NC_groundwater_1813_Pr3_B-0.1um_71_17</strain>
    </source>
</reference>
<evidence type="ECO:0000313" key="2">
    <source>
        <dbReference type="EMBL" id="MBI5170606.1"/>
    </source>
</evidence>
<evidence type="ECO:0000313" key="3">
    <source>
        <dbReference type="Proteomes" id="UP000696931"/>
    </source>
</evidence>
<dbReference type="Proteomes" id="UP000696931">
    <property type="component" value="Unassembled WGS sequence"/>
</dbReference>
<comment type="caution">
    <text evidence="2">The sequence shown here is derived from an EMBL/GenBank/DDBJ whole genome shotgun (WGS) entry which is preliminary data.</text>
</comment>
<keyword evidence="1" id="KW-0732">Signal</keyword>
<organism evidence="2 3">
    <name type="scientific">Eiseniibacteriota bacterium</name>
    <dbReference type="NCBI Taxonomy" id="2212470"/>
    <lineage>
        <taxon>Bacteria</taxon>
        <taxon>Candidatus Eiseniibacteriota</taxon>
    </lineage>
</organism>
<sequence length="255" mass="26990">MRWLVPAMLAASVCAAPLMAPQAHAATPVPVQFGTTWDAPSQSLQNIVDAYLGVPGAINVHTDFVGAHVGDLDPWFWVGREIPALLITEVAGNANNNTIGWYKESGSKPVIDGIDDGLVFNGSQSDGANVLVTFPAGLTKFGFYMNPNGPLGAPNAPEPELFWTNRFFNDKGPAGAAIHAPYDGDVQALVFDVSKWKGANTWLVCFEDVDSGAPITSCCSGTDNDFNDLVFEVTALGATPAKTLTFGQLKLKGGY</sequence>